<organism evidence="1 2">
    <name type="scientific">Bauhinia variegata</name>
    <name type="common">Purple orchid tree</name>
    <name type="synonym">Phanera variegata</name>
    <dbReference type="NCBI Taxonomy" id="167791"/>
    <lineage>
        <taxon>Eukaryota</taxon>
        <taxon>Viridiplantae</taxon>
        <taxon>Streptophyta</taxon>
        <taxon>Embryophyta</taxon>
        <taxon>Tracheophyta</taxon>
        <taxon>Spermatophyta</taxon>
        <taxon>Magnoliopsida</taxon>
        <taxon>eudicotyledons</taxon>
        <taxon>Gunneridae</taxon>
        <taxon>Pentapetalae</taxon>
        <taxon>rosids</taxon>
        <taxon>fabids</taxon>
        <taxon>Fabales</taxon>
        <taxon>Fabaceae</taxon>
        <taxon>Cercidoideae</taxon>
        <taxon>Cercideae</taxon>
        <taxon>Bauhiniinae</taxon>
        <taxon>Bauhinia</taxon>
    </lineage>
</organism>
<evidence type="ECO:0000313" key="1">
    <source>
        <dbReference type="EMBL" id="KAI4333813.1"/>
    </source>
</evidence>
<protein>
    <submittedName>
        <fullName evidence="1">Uncharacterized protein</fullName>
    </submittedName>
</protein>
<accession>A0ACB9NCP5</accession>
<dbReference type="Proteomes" id="UP000828941">
    <property type="component" value="Chromosome 7"/>
</dbReference>
<proteinExistence type="predicted"/>
<keyword evidence="2" id="KW-1185">Reference proteome</keyword>
<name>A0ACB9NCP5_BAUVA</name>
<evidence type="ECO:0000313" key="2">
    <source>
        <dbReference type="Proteomes" id="UP000828941"/>
    </source>
</evidence>
<comment type="caution">
    <text evidence="1">The sequence shown here is derived from an EMBL/GenBank/DDBJ whole genome shotgun (WGS) entry which is preliminary data.</text>
</comment>
<reference evidence="1 2" key="1">
    <citation type="journal article" date="2022" name="DNA Res.">
        <title>Chromosomal-level genome assembly of the orchid tree Bauhinia variegata (Leguminosae; Cercidoideae) supports the allotetraploid origin hypothesis of Bauhinia.</title>
        <authorList>
            <person name="Zhong Y."/>
            <person name="Chen Y."/>
            <person name="Zheng D."/>
            <person name="Pang J."/>
            <person name="Liu Y."/>
            <person name="Luo S."/>
            <person name="Meng S."/>
            <person name="Qian L."/>
            <person name="Wei D."/>
            <person name="Dai S."/>
            <person name="Zhou R."/>
        </authorList>
    </citation>
    <scope>NUCLEOTIDE SEQUENCE [LARGE SCALE GENOMIC DNA]</scope>
    <source>
        <strain evidence="1">BV-YZ2020</strain>
    </source>
</reference>
<dbReference type="EMBL" id="CM039432">
    <property type="protein sequence ID" value="KAI4333813.1"/>
    <property type="molecule type" value="Genomic_DNA"/>
</dbReference>
<gene>
    <name evidence="1" type="ORF">L6164_018574</name>
</gene>
<sequence>MAREGCCRCCFSFIITSGFTALFLWLSLRVNEPKCSIDSFYVPAFNKSTNSQNNRTIVFMVKFENGNKDKGIRYDTVNLTFGIFVDPNTTRPIGNTTIPEFYQGYGKKAKKWGSIDAHGVNRTLVNGKSYFRVDFTTSVKYKIILWFTKRHHLWGGANVEINDSGEKTPRKGIRLGSSRPKIESGVPKNRGWYCALLGLLFGFIFT</sequence>